<evidence type="ECO:0000313" key="1">
    <source>
        <dbReference type="EMBL" id="PIS06961.1"/>
    </source>
</evidence>
<sequence length="94" mass="10876">MKNKESFQFDESMYHYKNENEVYDSILSMLEARTGLTPDDLSPAESVFRRSEMKKLLETKPVPEHRYSSEAVAGFLANYYGTDDMNILRKIAEG</sequence>
<protein>
    <submittedName>
        <fullName evidence="1">Uncharacterized protein</fullName>
    </submittedName>
</protein>
<accession>A0A2M6RAG2</accession>
<evidence type="ECO:0000313" key="2">
    <source>
        <dbReference type="Proteomes" id="UP000231162"/>
    </source>
</evidence>
<name>A0A2M6RAG2_9BACT</name>
<comment type="caution">
    <text evidence="1">The sequence shown here is derived from an EMBL/GenBank/DDBJ whole genome shotgun (WGS) entry which is preliminary data.</text>
</comment>
<reference evidence="2" key="1">
    <citation type="submission" date="2017-09" db="EMBL/GenBank/DDBJ databases">
        <title>Depth-based differentiation of microbial function through sediment-hosted aquifers and enrichment of novel symbionts in the deep terrestrial subsurface.</title>
        <authorList>
            <person name="Probst A.J."/>
            <person name="Ladd B."/>
            <person name="Jarett J.K."/>
            <person name="Geller-Mcgrath D.E."/>
            <person name="Sieber C.M.K."/>
            <person name="Emerson J.B."/>
            <person name="Anantharaman K."/>
            <person name="Thomas B.C."/>
            <person name="Malmstrom R."/>
            <person name="Stieglmeier M."/>
            <person name="Klingl A."/>
            <person name="Woyke T."/>
            <person name="Ryan C.M."/>
            <person name="Banfield J.F."/>
        </authorList>
    </citation>
    <scope>NUCLEOTIDE SEQUENCE [LARGE SCALE GENOMIC DNA]</scope>
</reference>
<organism evidence="1 2">
    <name type="scientific">Candidatus Berkelbacteria bacterium CG10_big_fil_rev_8_21_14_0_10_43_14</name>
    <dbReference type="NCBI Taxonomy" id="1974515"/>
    <lineage>
        <taxon>Bacteria</taxon>
        <taxon>Candidatus Berkelbacteria</taxon>
    </lineage>
</organism>
<gene>
    <name evidence="1" type="ORF">COT79_01785</name>
</gene>
<dbReference type="AlphaFoldDB" id="A0A2M6RAG2"/>
<dbReference type="EMBL" id="PEZX01000026">
    <property type="protein sequence ID" value="PIS06961.1"/>
    <property type="molecule type" value="Genomic_DNA"/>
</dbReference>
<proteinExistence type="predicted"/>
<dbReference type="Proteomes" id="UP000231162">
    <property type="component" value="Unassembled WGS sequence"/>
</dbReference>